<evidence type="ECO:0000313" key="2">
    <source>
        <dbReference type="EMBL" id="SVC93960.1"/>
    </source>
</evidence>
<dbReference type="AlphaFoldDB" id="A0A382R9E4"/>
<dbReference type="EMBL" id="UINC01119845">
    <property type="protein sequence ID" value="SVC93960.1"/>
    <property type="molecule type" value="Genomic_DNA"/>
</dbReference>
<name>A0A382R9E4_9ZZZZ</name>
<sequence>MTPKGGSGRYHGMAGNPRGESTDHRGGAYGTPSKRNRGRIRQSGRRHGRAHAVDPNDTPVHQLGVASPDWNIRPAWYEAVLLRKEVIQPHLPVRLPC</sequence>
<dbReference type="AntiFam" id="ANF00029">
    <property type="entry name" value="Antisense to 16S rRNA"/>
</dbReference>
<protein>
    <submittedName>
        <fullName evidence="2">Uncharacterized protein</fullName>
    </submittedName>
</protein>
<organism evidence="2">
    <name type="scientific">marine metagenome</name>
    <dbReference type="NCBI Taxonomy" id="408172"/>
    <lineage>
        <taxon>unclassified sequences</taxon>
        <taxon>metagenomes</taxon>
        <taxon>ecological metagenomes</taxon>
    </lineage>
</organism>
<feature type="compositionally biased region" description="Basic residues" evidence="1">
    <location>
        <begin position="34"/>
        <end position="50"/>
    </location>
</feature>
<feature type="non-terminal residue" evidence="2">
    <location>
        <position position="97"/>
    </location>
</feature>
<proteinExistence type="predicted"/>
<evidence type="ECO:0000256" key="1">
    <source>
        <dbReference type="SAM" id="MobiDB-lite"/>
    </source>
</evidence>
<gene>
    <name evidence="2" type="ORF">METZ01_LOCUS346814</name>
</gene>
<feature type="region of interest" description="Disordered" evidence="1">
    <location>
        <begin position="1"/>
        <end position="62"/>
    </location>
</feature>
<reference evidence="2" key="1">
    <citation type="submission" date="2018-05" db="EMBL/GenBank/DDBJ databases">
        <authorList>
            <person name="Lanie J.A."/>
            <person name="Ng W.-L."/>
            <person name="Kazmierczak K.M."/>
            <person name="Andrzejewski T.M."/>
            <person name="Davidsen T.M."/>
            <person name="Wayne K.J."/>
            <person name="Tettelin H."/>
            <person name="Glass J.I."/>
            <person name="Rusch D."/>
            <person name="Podicherti R."/>
            <person name="Tsui H.-C.T."/>
            <person name="Winkler M.E."/>
        </authorList>
    </citation>
    <scope>NUCLEOTIDE SEQUENCE</scope>
</reference>
<accession>A0A382R9E4</accession>